<dbReference type="KEGG" id="mind:mvi_27070"/>
<reference evidence="1" key="1">
    <citation type="submission" date="2020-11" db="EMBL/GenBank/DDBJ databases">
        <title>Complete genome sequence of a novel pathogenic Methylobacterium strain isolated from rice in Vietnam.</title>
        <authorList>
            <person name="Lai K."/>
            <person name="Okazaki S."/>
            <person name="Higashi K."/>
            <person name="Mori H."/>
            <person name="Toyoda A."/>
            <person name="Kurokawa K."/>
        </authorList>
    </citation>
    <scope>NUCLEOTIDE SEQUENCE</scope>
    <source>
        <strain evidence="1">VL1</strain>
    </source>
</reference>
<protein>
    <submittedName>
        <fullName evidence="1">Uncharacterized protein</fullName>
    </submittedName>
</protein>
<gene>
    <name evidence="1" type="ORF">mvi_27070</name>
</gene>
<name>A0A8H9C6Z9_9HYPH</name>
<dbReference type="AlphaFoldDB" id="A0A8H9C6Z9"/>
<sequence>MTPVPQARRRSGRATVQTSYKLGRLSINDAAALIHDADHGADPITVGPSLCNDVGDE</sequence>
<organism evidence="1 2">
    <name type="scientific">Methylobacterium indicum</name>
    <dbReference type="NCBI Taxonomy" id="1775910"/>
    <lineage>
        <taxon>Bacteria</taxon>
        <taxon>Pseudomonadati</taxon>
        <taxon>Pseudomonadota</taxon>
        <taxon>Alphaproteobacteria</taxon>
        <taxon>Hyphomicrobiales</taxon>
        <taxon>Methylobacteriaceae</taxon>
        <taxon>Methylobacterium</taxon>
    </lineage>
</organism>
<dbReference type="Proteomes" id="UP000663508">
    <property type="component" value="Chromosome"/>
</dbReference>
<evidence type="ECO:0000313" key="2">
    <source>
        <dbReference type="Proteomes" id="UP000663508"/>
    </source>
</evidence>
<evidence type="ECO:0000313" key="1">
    <source>
        <dbReference type="EMBL" id="BCM84246.1"/>
    </source>
</evidence>
<proteinExistence type="predicted"/>
<dbReference type="EMBL" id="AP024145">
    <property type="protein sequence ID" value="BCM84246.1"/>
    <property type="molecule type" value="Genomic_DNA"/>
</dbReference>
<accession>A0A8H9C6Z9</accession>